<dbReference type="AlphaFoldDB" id="A0A2U2XEM6"/>
<sequence>MKKVLFIALASLLFVACSKEKRIEKNLWKKGGEWNIESAQETYKNQEDPSQNYSETYLNYGTLQFDKDGSGSMTFTDGNSAYSEKITYTNTETELTIFDSEGAGTVFDLDWERNEITLTTSETYTYQTLDENFNFIDVTETYTTTLECEKK</sequence>
<evidence type="ECO:0000313" key="1">
    <source>
        <dbReference type="EMBL" id="PWH86190.1"/>
    </source>
</evidence>
<dbReference type="PROSITE" id="PS51257">
    <property type="entry name" value="PROKAR_LIPOPROTEIN"/>
    <property type="match status" value="1"/>
</dbReference>
<reference evidence="1 2" key="1">
    <citation type="submission" date="2018-05" db="EMBL/GenBank/DDBJ databases">
        <title>Brumimicrobium oceani sp. nov., isolated from coastal sediment.</title>
        <authorList>
            <person name="Kou Y."/>
        </authorList>
    </citation>
    <scope>NUCLEOTIDE SEQUENCE [LARGE SCALE GENOMIC DNA]</scope>
    <source>
        <strain evidence="1 2">C305</strain>
    </source>
</reference>
<dbReference type="Proteomes" id="UP000245370">
    <property type="component" value="Unassembled WGS sequence"/>
</dbReference>
<evidence type="ECO:0008006" key="3">
    <source>
        <dbReference type="Google" id="ProtNLM"/>
    </source>
</evidence>
<dbReference type="EMBL" id="QFRJ01000003">
    <property type="protein sequence ID" value="PWH86190.1"/>
    <property type="molecule type" value="Genomic_DNA"/>
</dbReference>
<evidence type="ECO:0000313" key="2">
    <source>
        <dbReference type="Proteomes" id="UP000245370"/>
    </source>
</evidence>
<comment type="caution">
    <text evidence="1">The sequence shown here is derived from an EMBL/GenBank/DDBJ whole genome shotgun (WGS) entry which is preliminary data.</text>
</comment>
<protein>
    <recommendedName>
        <fullName evidence="3">Lipocalin-like domain-containing protein</fullName>
    </recommendedName>
</protein>
<accession>A0A2U2XEM6</accession>
<reference evidence="1 2" key="2">
    <citation type="submission" date="2018-05" db="EMBL/GenBank/DDBJ databases">
        <authorList>
            <person name="Lanie J.A."/>
            <person name="Ng W.-L."/>
            <person name="Kazmierczak K.M."/>
            <person name="Andrzejewski T.M."/>
            <person name="Davidsen T.M."/>
            <person name="Wayne K.J."/>
            <person name="Tettelin H."/>
            <person name="Glass J.I."/>
            <person name="Rusch D."/>
            <person name="Podicherti R."/>
            <person name="Tsui H.-C.T."/>
            <person name="Winkler M.E."/>
        </authorList>
    </citation>
    <scope>NUCLEOTIDE SEQUENCE [LARGE SCALE GENOMIC DNA]</scope>
    <source>
        <strain evidence="1 2">C305</strain>
    </source>
</reference>
<name>A0A2U2XEM6_9FLAO</name>
<gene>
    <name evidence="1" type="ORF">DIT68_06445</name>
</gene>
<dbReference type="OrthoDB" id="1467438at2"/>
<keyword evidence="2" id="KW-1185">Reference proteome</keyword>
<dbReference type="RefSeq" id="WP_109358998.1">
    <property type="nucleotide sequence ID" value="NZ_QFRJ01000003.1"/>
</dbReference>
<organism evidence="1 2">
    <name type="scientific">Brumimicrobium oceani</name>
    <dbReference type="NCBI Taxonomy" id="2100725"/>
    <lineage>
        <taxon>Bacteria</taxon>
        <taxon>Pseudomonadati</taxon>
        <taxon>Bacteroidota</taxon>
        <taxon>Flavobacteriia</taxon>
        <taxon>Flavobacteriales</taxon>
        <taxon>Crocinitomicaceae</taxon>
        <taxon>Brumimicrobium</taxon>
    </lineage>
</organism>
<proteinExistence type="predicted"/>